<protein>
    <recommendedName>
        <fullName evidence="4">PEP-CTERM protein-sorting domain-containing protein</fullName>
    </recommendedName>
</protein>
<sequence>MKELYFIALSAALWSGLLSCTAGAAINSVTVKDINRNVLQSSVSINDSFTISTPLDHGNFVEFQDNIAGGGGFTKDIVFFLSDSAFGCGFLTSFQTVAGLDLNLTGSSALKPFKPVRHAYTFAGLTSGITYTLVASGNAIDPHTGFAGSFQVLAVSEPEEWAMMVVGVSLIAFQIRRKHKALGQGQGTISG</sequence>
<feature type="chain" id="PRO_5012328390" description="PEP-CTERM protein-sorting domain-containing protein" evidence="1">
    <location>
        <begin position="25"/>
        <end position="191"/>
    </location>
</feature>
<evidence type="ECO:0008006" key="4">
    <source>
        <dbReference type="Google" id="ProtNLM"/>
    </source>
</evidence>
<keyword evidence="1" id="KW-0732">Signal</keyword>
<dbReference type="EMBL" id="FXAM01000001">
    <property type="protein sequence ID" value="SMF93360.1"/>
    <property type="molecule type" value="Genomic_DNA"/>
</dbReference>
<dbReference type="Proteomes" id="UP000192923">
    <property type="component" value="Unassembled WGS sequence"/>
</dbReference>
<dbReference type="OrthoDB" id="8536439at2"/>
<evidence type="ECO:0000313" key="3">
    <source>
        <dbReference type="Proteomes" id="UP000192923"/>
    </source>
</evidence>
<name>A0A1Y6CT29_9GAMM</name>
<evidence type="ECO:0000313" key="2">
    <source>
        <dbReference type="EMBL" id="SMF93360.1"/>
    </source>
</evidence>
<gene>
    <name evidence="2" type="ORF">SAMN02949497_0638</name>
</gene>
<feature type="signal peptide" evidence="1">
    <location>
        <begin position="1"/>
        <end position="24"/>
    </location>
</feature>
<proteinExistence type="predicted"/>
<accession>A0A1Y6CT29</accession>
<organism evidence="2 3">
    <name type="scientific">Methylomagnum ishizawai</name>
    <dbReference type="NCBI Taxonomy" id="1760988"/>
    <lineage>
        <taxon>Bacteria</taxon>
        <taxon>Pseudomonadati</taxon>
        <taxon>Pseudomonadota</taxon>
        <taxon>Gammaproteobacteria</taxon>
        <taxon>Methylococcales</taxon>
        <taxon>Methylococcaceae</taxon>
        <taxon>Methylomagnum</taxon>
    </lineage>
</organism>
<reference evidence="2 3" key="1">
    <citation type="submission" date="2016-12" db="EMBL/GenBank/DDBJ databases">
        <authorList>
            <person name="Song W.-J."/>
            <person name="Kurnit D.M."/>
        </authorList>
    </citation>
    <scope>NUCLEOTIDE SEQUENCE [LARGE SCALE GENOMIC DNA]</scope>
    <source>
        <strain evidence="2 3">175</strain>
    </source>
</reference>
<evidence type="ECO:0000256" key="1">
    <source>
        <dbReference type="SAM" id="SignalP"/>
    </source>
</evidence>
<dbReference type="PROSITE" id="PS51257">
    <property type="entry name" value="PROKAR_LIPOPROTEIN"/>
    <property type="match status" value="1"/>
</dbReference>
<keyword evidence="3" id="KW-1185">Reference proteome</keyword>
<dbReference type="AlphaFoldDB" id="A0A1Y6CT29"/>